<name>A0A8H5MKD2_9HYPO</name>
<dbReference type="Proteomes" id="UP000522262">
    <property type="component" value="Unassembled WGS sequence"/>
</dbReference>
<dbReference type="Gene3D" id="4.10.240.10">
    <property type="entry name" value="Zn(2)-C6 fungal-type DNA-binding domain"/>
    <property type="match status" value="1"/>
</dbReference>
<dbReference type="AlphaFoldDB" id="A0A8H5MKD2"/>
<evidence type="ECO:0000256" key="2">
    <source>
        <dbReference type="SAM" id="MobiDB-lite"/>
    </source>
</evidence>
<keyword evidence="1" id="KW-0539">Nucleus</keyword>
<reference evidence="4 5" key="1">
    <citation type="submission" date="2020-05" db="EMBL/GenBank/DDBJ databases">
        <title>Identification and distribution of gene clusters putatively required for synthesis of sphingolipid metabolism inhibitors in phylogenetically diverse species of the filamentous fungus Fusarium.</title>
        <authorList>
            <person name="Kim H.-S."/>
            <person name="Busman M."/>
            <person name="Brown D.W."/>
            <person name="Divon H."/>
            <person name="Uhlig S."/>
            <person name="Proctor R.H."/>
        </authorList>
    </citation>
    <scope>NUCLEOTIDE SEQUENCE [LARGE SCALE GENOMIC DNA]</scope>
    <source>
        <strain evidence="4 5">NRRL 53147</strain>
    </source>
</reference>
<dbReference type="Pfam" id="PF00172">
    <property type="entry name" value="Zn_clus"/>
    <property type="match status" value="1"/>
</dbReference>
<evidence type="ECO:0000313" key="4">
    <source>
        <dbReference type="EMBL" id="KAF5531142.1"/>
    </source>
</evidence>
<feature type="compositionally biased region" description="Polar residues" evidence="2">
    <location>
        <begin position="1"/>
        <end position="10"/>
    </location>
</feature>
<proteinExistence type="predicted"/>
<feature type="compositionally biased region" description="Polar residues" evidence="2">
    <location>
        <begin position="102"/>
        <end position="116"/>
    </location>
</feature>
<feature type="region of interest" description="Disordered" evidence="2">
    <location>
        <begin position="1"/>
        <end position="28"/>
    </location>
</feature>
<dbReference type="PANTHER" id="PTHR46910">
    <property type="entry name" value="TRANSCRIPTION FACTOR PDR1"/>
    <property type="match status" value="1"/>
</dbReference>
<dbReference type="CDD" id="cd00067">
    <property type="entry name" value="GAL4"/>
    <property type="match status" value="1"/>
</dbReference>
<dbReference type="InterPro" id="IPR036864">
    <property type="entry name" value="Zn2-C6_fun-type_DNA-bd_sf"/>
</dbReference>
<feature type="domain" description="Zn(2)-C6 fungal-type" evidence="3">
    <location>
        <begin position="29"/>
        <end position="56"/>
    </location>
</feature>
<dbReference type="InterPro" id="IPR001138">
    <property type="entry name" value="Zn2Cys6_DnaBD"/>
</dbReference>
<dbReference type="SMART" id="SM00066">
    <property type="entry name" value="GAL4"/>
    <property type="match status" value="1"/>
</dbReference>
<feature type="region of interest" description="Disordered" evidence="2">
    <location>
        <begin position="57"/>
        <end position="138"/>
    </location>
</feature>
<keyword evidence="5" id="KW-1185">Reference proteome</keyword>
<feature type="compositionally biased region" description="Low complexity" evidence="2">
    <location>
        <begin position="125"/>
        <end position="136"/>
    </location>
</feature>
<organism evidence="4 5">
    <name type="scientific">Fusarium mexicanum</name>
    <dbReference type="NCBI Taxonomy" id="751941"/>
    <lineage>
        <taxon>Eukaryota</taxon>
        <taxon>Fungi</taxon>
        <taxon>Dikarya</taxon>
        <taxon>Ascomycota</taxon>
        <taxon>Pezizomycotina</taxon>
        <taxon>Sordariomycetes</taxon>
        <taxon>Hypocreomycetidae</taxon>
        <taxon>Hypocreales</taxon>
        <taxon>Nectriaceae</taxon>
        <taxon>Fusarium</taxon>
        <taxon>Fusarium fujikuroi species complex</taxon>
    </lineage>
</organism>
<sequence>MSNPTEQPLESGSPAPVANRQLPTRVPKACRRCRRNKSRCDSFRPCSLCQRSNVECEPETLDQASKGKAKPNGHRRLARLRQRTQRANRSSSREALPASVPPVQQQPLLSRGSTSAEGLASGNISEPAEPASPCEPLDYGESESAMGFARKVCASPPLLIDLNLQDVPDLQIRKPDHRSAAMLCYSGRGIWYQDSSGQVQRTTFADFHYSRWPISETA</sequence>
<dbReference type="GO" id="GO:0000981">
    <property type="term" value="F:DNA-binding transcription factor activity, RNA polymerase II-specific"/>
    <property type="evidence" value="ECO:0007669"/>
    <property type="project" value="InterPro"/>
</dbReference>
<protein>
    <submittedName>
        <fullName evidence="4">C6 transcription factor</fullName>
    </submittedName>
</protein>
<evidence type="ECO:0000256" key="1">
    <source>
        <dbReference type="ARBA" id="ARBA00023242"/>
    </source>
</evidence>
<evidence type="ECO:0000313" key="5">
    <source>
        <dbReference type="Proteomes" id="UP000522262"/>
    </source>
</evidence>
<dbReference type="GO" id="GO:0008270">
    <property type="term" value="F:zinc ion binding"/>
    <property type="evidence" value="ECO:0007669"/>
    <property type="project" value="InterPro"/>
</dbReference>
<dbReference type="PROSITE" id="PS00463">
    <property type="entry name" value="ZN2_CY6_FUNGAL_1"/>
    <property type="match status" value="1"/>
</dbReference>
<gene>
    <name evidence="4" type="ORF">FMEXI_13140</name>
</gene>
<dbReference type="EMBL" id="JAAOAM010000427">
    <property type="protein sequence ID" value="KAF5531142.1"/>
    <property type="molecule type" value="Genomic_DNA"/>
</dbReference>
<dbReference type="InterPro" id="IPR050987">
    <property type="entry name" value="AtrR-like"/>
</dbReference>
<dbReference type="SUPFAM" id="SSF57701">
    <property type="entry name" value="Zn2/Cys6 DNA-binding domain"/>
    <property type="match status" value="1"/>
</dbReference>
<dbReference type="PANTHER" id="PTHR46910:SF17">
    <property type="entry name" value="SCFA-RELATED"/>
    <property type="match status" value="1"/>
</dbReference>
<comment type="caution">
    <text evidence="4">The sequence shown here is derived from an EMBL/GenBank/DDBJ whole genome shotgun (WGS) entry which is preliminary data.</text>
</comment>
<accession>A0A8H5MKD2</accession>
<dbReference type="PROSITE" id="PS50048">
    <property type="entry name" value="ZN2_CY6_FUNGAL_2"/>
    <property type="match status" value="1"/>
</dbReference>
<evidence type="ECO:0000259" key="3">
    <source>
        <dbReference type="PROSITE" id="PS50048"/>
    </source>
</evidence>
<feature type="compositionally biased region" description="Basic residues" evidence="2">
    <location>
        <begin position="67"/>
        <end position="86"/>
    </location>
</feature>